<proteinExistence type="predicted"/>
<protein>
    <submittedName>
        <fullName evidence="2">Uncharacterized protein</fullName>
    </submittedName>
</protein>
<dbReference type="Proteomes" id="UP001497516">
    <property type="component" value="Chromosome 6"/>
</dbReference>
<dbReference type="EMBL" id="OZ034819">
    <property type="protein sequence ID" value="CAL1393010.1"/>
    <property type="molecule type" value="Genomic_DNA"/>
</dbReference>
<evidence type="ECO:0000313" key="3">
    <source>
        <dbReference type="Proteomes" id="UP001497516"/>
    </source>
</evidence>
<reference evidence="2 3" key="1">
    <citation type="submission" date="2024-04" db="EMBL/GenBank/DDBJ databases">
        <authorList>
            <person name="Fracassetti M."/>
        </authorList>
    </citation>
    <scope>NUCLEOTIDE SEQUENCE [LARGE SCALE GENOMIC DNA]</scope>
</reference>
<feature type="region of interest" description="Disordered" evidence="1">
    <location>
        <begin position="71"/>
        <end position="90"/>
    </location>
</feature>
<organism evidence="2 3">
    <name type="scientific">Linum trigynum</name>
    <dbReference type="NCBI Taxonomy" id="586398"/>
    <lineage>
        <taxon>Eukaryota</taxon>
        <taxon>Viridiplantae</taxon>
        <taxon>Streptophyta</taxon>
        <taxon>Embryophyta</taxon>
        <taxon>Tracheophyta</taxon>
        <taxon>Spermatophyta</taxon>
        <taxon>Magnoliopsida</taxon>
        <taxon>eudicotyledons</taxon>
        <taxon>Gunneridae</taxon>
        <taxon>Pentapetalae</taxon>
        <taxon>rosids</taxon>
        <taxon>fabids</taxon>
        <taxon>Malpighiales</taxon>
        <taxon>Linaceae</taxon>
        <taxon>Linum</taxon>
    </lineage>
</organism>
<evidence type="ECO:0000256" key="1">
    <source>
        <dbReference type="SAM" id="MobiDB-lite"/>
    </source>
</evidence>
<keyword evidence="3" id="KW-1185">Reference proteome</keyword>
<name>A0AAV2F5N4_9ROSI</name>
<sequence>MREIDNFPITGKQLLEPVNQSSMVVIGSLSALPALQELDCTPGVELNTNSPITLVTGQLKTFNIASQFCSGNRTNPNSKQKLPSSFLSDL</sequence>
<evidence type="ECO:0000313" key="2">
    <source>
        <dbReference type="EMBL" id="CAL1393010.1"/>
    </source>
</evidence>
<accession>A0AAV2F5N4</accession>
<dbReference type="AlphaFoldDB" id="A0AAV2F5N4"/>
<gene>
    <name evidence="2" type="ORF">LTRI10_LOCUS33615</name>
</gene>